<dbReference type="Gene3D" id="3.60.130.10">
    <property type="entry name" value="Clavaminate synthase-like"/>
    <property type="match status" value="1"/>
</dbReference>
<dbReference type="Proteomes" id="UP000813427">
    <property type="component" value="Unassembled WGS sequence"/>
</dbReference>
<reference evidence="9" key="1">
    <citation type="journal article" date="2021" name="Nat. Commun.">
        <title>Genetic determinants of endophytism in the Arabidopsis root mycobiome.</title>
        <authorList>
            <person name="Mesny F."/>
            <person name="Miyauchi S."/>
            <person name="Thiergart T."/>
            <person name="Pickel B."/>
            <person name="Atanasova L."/>
            <person name="Karlsson M."/>
            <person name="Huettel B."/>
            <person name="Barry K.W."/>
            <person name="Haridas S."/>
            <person name="Chen C."/>
            <person name="Bauer D."/>
            <person name="Andreopoulos W."/>
            <person name="Pangilinan J."/>
            <person name="LaButti K."/>
            <person name="Riley R."/>
            <person name="Lipzen A."/>
            <person name="Clum A."/>
            <person name="Drula E."/>
            <person name="Henrissat B."/>
            <person name="Kohler A."/>
            <person name="Grigoriev I.V."/>
            <person name="Martin F.M."/>
            <person name="Hacquard S."/>
        </authorList>
    </citation>
    <scope>NUCLEOTIDE SEQUENCE</scope>
    <source>
        <strain evidence="9">MPI-SDFR-AT-0068</strain>
    </source>
</reference>
<dbReference type="Pfam" id="PF06155">
    <property type="entry name" value="GBBH-like_N"/>
    <property type="match status" value="1"/>
</dbReference>
<keyword evidence="6" id="KW-0408">Iron</keyword>
<dbReference type="EMBL" id="JAGPXF010000008">
    <property type="protein sequence ID" value="KAH7233011.1"/>
    <property type="molecule type" value="Genomic_DNA"/>
</dbReference>
<dbReference type="AlphaFoldDB" id="A0A8K0W6A3"/>
<comment type="cofactor">
    <cofactor evidence="1">
        <name>Fe(2+)</name>
        <dbReference type="ChEBI" id="CHEBI:29033"/>
    </cofactor>
</comment>
<dbReference type="InterPro" id="IPR003819">
    <property type="entry name" value="TauD/TfdA-like"/>
</dbReference>
<dbReference type="PANTHER" id="PTHR10696">
    <property type="entry name" value="GAMMA-BUTYROBETAINE HYDROXYLASE-RELATED"/>
    <property type="match status" value="1"/>
</dbReference>
<evidence type="ECO:0000313" key="10">
    <source>
        <dbReference type="Proteomes" id="UP000813427"/>
    </source>
</evidence>
<dbReference type="Pfam" id="PF02668">
    <property type="entry name" value="TauD"/>
    <property type="match status" value="1"/>
</dbReference>
<evidence type="ECO:0000256" key="4">
    <source>
        <dbReference type="ARBA" id="ARBA00022964"/>
    </source>
</evidence>
<gene>
    <name evidence="9" type="ORF">BKA59DRAFT_517443</name>
</gene>
<dbReference type="InterPro" id="IPR050411">
    <property type="entry name" value="AlphaKG_dependent_hydroxylases"/>
</dbReference>
<organism evidence="9 10">
    <name type="scientific">Fusarium tricinctum</name>
    <dbReference type="NCBI Taxonomy" id="61284"/>
    <lineage>
        <taxon>Eukaryota</taxon>
        <taxon>Fungi</taxon>
        <taxon>Dikarya</taxon>
        <taxon>Ascomycota</taxon>
        <taxon>Pezizomycotina</taxon>
        <taxon>Sordariomycetes</taxon>
        <taxon>Hypocreomycetidae</taxon>
        <taxon>Hypocreales</taxon>
        <taxon>Nectriaceae</taxon>
        <taxon>Fusarium</taxon>
        <taxon>Fusarium tricinctum species complex</taxon>
    </lineage>
</organism>
<evidence type="ECO:0000256" key="3">
    <source>
        <dbReference type="ARBA" id="ARBA00022723"/>
    </source>
</evidence>
<name>A0A8K0W6A3_9HYPO</name>
<dbReference type="GO" id="GO:0005739">
    <property type="term" value="C:mitochondrion"/>
    <property type="evidence" value="ECO:0007669"/>
    <property type="project" value="TreeGrafter"/>
</dbReference>
<dbReference type="GO" id="GO:0046872">
    <property type="term" value="F:metal ion binding"/>
    <property type="evidence" value="ECO:0007669"/>
    <property type="project" value="UniProtKB-KW"/>
</dbReference>
<sequence length="521" mass="57745">MHAVTRLSKTWVIQPRLGTAQRLLSTSHGLFKKRIIANQRATAKKPSRTPITVDGKTLEFSSILLRDSCQCPSCVHESSNQRLFSAADIPANIQARSIEVDSASESVNIKWENDAPGFGEDHTTQLSVAALRELDQSGSLPDLQDFDYNEYMQDDREVYKLIHQLRTDGLALVTNVPGKVESLATIATRIGPVQDTFYGHTWDVWTVPQAINAAYTSADLGFHTDLLYFQNPPHVQLLHCVQSASTGGASVFADAYKSAVDLYHSDPKAFETLATIPVNYHYNHPNDNVYRTTKTVIDLRPLRIGDKDYTNVHEYANDYHKVSLKEKTNLTLDTSSRALCDLAVAHELENELLSMDFDTIVLLEEVQGFLVDTRDDNTPVSHLLQTAEAYRKAGLLQLYLIFDDLVVNTTGGRPGSTGTDNSTDEESRAKCLVDLALQLTNTLEKIPVASGSKFIHPMLYLSAAVGLRFNKHSDFYGPGIAEGVRDDAELNDIHPAVYLESRKGETSSMVKTQHDSTGFAI</sequence>
<evidence type="ECO:0000256" key="5">
    <source>
        <dbReference type="ARBA" id="ARBA00023002"/>
    </source>
</evidence>
<evidence type="ECO:0000256" key="1">
    <source>
        <dbReference type="ARBA" id="ARBA00001954"/>
    </source>
</evidence>
<dbReference type="InterPro" id="IPR042098">
    <property type="entry name" value="TauD-like_sf"/>
</dbReference>
<evidence type="ECO:0000259" key="7">
    <source>
        <dbReference type="Pfam" id="PF02668"/>
    </source>
</evidence>
<keyword evidence="3" id="KW-0479">Metal-binding</keyword>
<evidence type="ECO:0000313" key="9">
    <source>
        <dbReference type="EMBL" id="KAH7233011.1"/>
    </source>
</evidence>
<evidence type="ECO:0000256" key="2">
    <source>
        <dbReference type="ARBA" id="ARBA00008654"/>
    </source>
</evidence>
<evidence type="ECO:0000259" key="8">
    <source>
        <dbReference type="Pfam" id="PF06155"/>
    </source>
</evidence>
<proteinExistence type="inferred from homology"/>
<dbReference type="PANTHER" id="PTHR10696:SF25">
    <property type="entry name" value="OXIDOREDUCTASE AIM17-RELATED"/>
    <property type="match status" value="1"/>
</dbReference>
<comment type="similarity">
    <text evidence="2">Belongs to the gamma-BBH/TMLD family.</text>
</comment>
<dbReference type="InterPro" id="IPR010376">
    <property type="entry name" value="GBBH-like_N"/>
</dbReference>
<protein>
    <submittedName>
        <fullName evidence="9">Taurine catabolism dioxygenase TauD, TfdA family-domain-containing protein</fullName>
    </submittedName>
</protein>
<keyword evidence="4 9" id="KW-0223">Dioxygenase</keyword>
<feature type="domain" description="Gamma-butyrobetaine hydroxylase-like N-terminal" evidence="8">
    <location>
        <begin position="54"/>
        <end position="114"/>
    </location>
</feature>
<feature type="domain" description="TauD/TfdA-like" evidence="7">
    <location>
        <begin position="144"/>
        <end position="324"/>
    </location>
</feature>
<dbReference type="GO" id="GO:0045329">
    <property type="term" value="P:carnitine biosynthetic process"/>
    <property type="evidence" value="ECO:0007669"/>
    <property type="project" value="TreeGrafter"/>
</dbReference>
<keyword evidence="5" id="KW-0560">Oxidoreductase</keyword>
<accession>A0A8K0W6A3</accession>
<dbReference type="GO" id="GO:0051213">
    <property type="term" value="F:dioxygenase activity"/>
    <property type="evidence" value="ECO:0007669"/>
    <property type="project" value="UniProtKB-KW"/>
</dbReference>
<dbReference type="OrthoDB" id="406634at2759"/>
<comment type="caution">
    <text evidence="9">The sequence shown here is derived from an EMBL/GenBank/DDBJ whole genome shotgun (WGS) entry which is preliminary data.</text>
</comment>
<evidence type="ECO:0000256" key="6">
    <source>
        <dbReference type="ARBA" id="ARBA00023004"/>
    </source>
</evidence>
<keyword evidence="10" id="KW-1185">Reference proteome</keyword>
<dbReference type="SUPFAM" id="SSF51197">
    <property type="entry name" value="Clavaminate synthase-like"/>
    <property type="match status" value="1"/>
</dbReference>